<feature type="compositionally biased region" description="Basic and acidic residues" evidence="1">
    <location>
        <begin position="148"/>
        <end position="160"/>
    </location>
</feature>
<sequence>MNKDTSHLNVNPGQDRGRVEIGHKRSSSDFLSPNSALNSSHPPPAPTKSPRHIHPSPVPPIPTKSPRHVQNLKIDTDVDSSGTPTPGQRARTLSNTETFYPNQDSAKEALESERRHNPEHRRVPSPYTRQIRKVGSERSLRSRVSFDSGRRSAASDRSDGTDGATVGPQDVTRQVGAGGEAIEFIASGHRTPRHRKFSAGMLKPALRSTSRVNSCVNLPELLASNRHEERRNEHHDRSMDHDRSRDHVHLSNPPAPNGHHPTTAGHGNINTNSSMSSTRSRSRSRSRPTSSLPFSSNLFALGRQHSRHPSDPLTASPTEIDHPSSTSRPMGGHIASMSSVQSQAGSGIRGIFSSLSLEPRRPSQPPTLLLPADQLHAYLATAHVPNWTKWPVLPTSKGFFGKSKGFDAMSWEWKRRWQLAEEGRQFRTLRVWDVNREFEREALQFHQEKTPQHPIPFHDRWGKQIFALPAEGYETLEFFDEEANVADDHGLLSWLTNSLLATATSALHMTRFSSQSFSFHLIPAPYPPTPTSYVNERGTPKHCLWEGFGTLALVNRSQDSDRAMIIEIRPPSVVDSGVLNHFARQSRSEGWWHLPAELCVGDMGQANLLQAQVYDDCVSNHVFYFAVTNLKYWVFGRFNASYTMCTVSPIIERKQRNPSLMQCLTAWTISAYDDRPGADNPHVETPQPEPIRLAPTSQPVPPYSDPRAQAGSFSTLASSASSMAPLTPQGPMMGMNMGSGFMPIQNQGYPKFPPGYYDLPPSPFAPSPSPAPGGYGWNTQGYGSMGYGGWVNGYGYVR</sequence>
<name>A0A4V1M4I9_TREME</name>
<feature type="compositionally biased region" description="Basic and acidic residues" evidence="1">
    <location>
        <begin position="15"/>
        <end position="27"/>
    </location>
</feature>
<dbReference type="VEuPathDB" id="FungiDB:TREMEDRAFT_26434"/>
<organism evidence="2 3">
    <name type="scientific">Tremella mesenterica</name>
    <name type="common">Jelly fungus</name>
    <dbReference type="NCBI Taxonomy" id="5217"/>
    <lineage>
        <taxon>Eukaryota</taxon>
        <taxon>Fungi</taxon>
        <taxon>Dikarya</taxon>
        <taxon>Basidiomycota</taxon>
        <taxon>Agaricomycotina</taxon>
        <taxon>Tremellomycetes</taxon>
        <taxon>Tremellales</taxon>
        <taxon>Tremellaceae</taxon>
        <taxon>Tremella</taxon>
    </lineage>
</organism>
<dbReference type="OrthoDB" id="2563678at2759"/>
<evidence type="ECO:0000256" key="1">
    <source>
        <dbReference type="SAM" id="MobiDB-lite"/>
    </source>
</evidence>
<dbReference type="Proteomes" id="UP000289152">
    <property type="component" value="Unassembled WGS sequence"/>
</dbReference>
<feature type="compositionally biased region" description="Polar residues" evidence="1">
    <location>
        <begin position="313"/>
        <end position="328"/>
    </location>
</feature>
<evidence type="ECO:0000313" key="3">
    <source>
        <dbReference type="Proteomes" id="UP000289152"/>
    </source>
</evidence>
<feature type="compositionally biased region" description="Low complexity" evidence="1">
    <location>
        <begin position="287"/>
        <end position="296"/>
    </location>
</feature>
<comment type="caution">
    <text evidence="2">The sequence shown here is derived from an EMBL/GenBank/DDBJ whole genome shotgun (WGS) entry which is preliminary data.</text>
</comment>
<feature type="region of interest" description="Disordered" evidence="1">
    <location>
        <begin position="223"/>
        <end position="342"/>
    </location>
</feature>
<evidence type="ECO:0000313" key="2">
    <source>
        <dbReference type="EMBL" id="RXK40527.1"/>
    </source>
</evidence>
<feature type="region of interest" description="Disordered" evidence="1">
    <location>
        <begin position="675"/>
        <end position="708"/>
    </location>
</feature>
<accession>A0A4V1M4I9</accession>
<feature type="compositionally biased region" description="Basic and acidic residues" evidence="1">
    <location>
        <begin position="225"/>
        <end position="249"/>
    </location>
</feature>
<feature type="compositionally biased region" description="Polar residues" evidence="1">
    <location>
        <begin position="28"/>
        <end position="40"/>
    </location>
</feature>
<reference evidence="2 3" key="1">
    <citation type="submission" date="2016-06" db="EMBL/GenBank/DDBJ databases">
        <title>Evolution of pathogenesis and genome organization in the Tremellales.</title>
        <authorList>
            <person name="Cuomo C."/>
            <person name="Litvintseva A."/>
            <person name="Heitman J."/>
            <person name="Chen Y."/>
            <person name="Sun S."/>
            <person name="Springer D."/>
            <person name="Dromer F."/>
            <person name="Young S."/>
            <person name="Zeng Q."/>
            <person name="Chapman S."/>
            <person name="Gujja S."/>
            <person name="Saif S."/>
            <person name="Birren B."/>
        </authorList>
    </citation>
    <scope>NUCLEOTIDE SEQUENCE [LARGE SCALE GENOMIC DNA]</scope>
    <source>
        <strain evidence="2 3">ATCC 28783</strain>
    </source>
</reference>
<feature type="region of interest" description="Disordered" evidence="1">
    <location>
        <begin position="1"/>
        <end position="177"/>
    </location>
</feature>
<proteinExistence type="predicted"/>
<gene>
    <name evidence="2" type="ORF">M231_02179</name>
</gene>
<protein>
    <submittedName>
        <fullName evidence="2">Uncharacterized protein</fullName>
    </submittedName>
</protein>
<dbReference type="AlphaFoldDB" id="A0A4V1M4I9"/>
<dbReference type="InParanoid" id="A0A4V1M4I9"/>
<feature type="compositionally biased region" description="Basic and acidic residues" evidence="1">
    <location>
        <begin position="105"/>
        <end position="122"/>
    </location>
</feature>
<keyword evidence="3" id="KW-1185">Reference proteome</keyword>
<feature type="compositionally biased region" description="Polar residues" evidence="1">
    <location>
        <begin position="79"/>
        <end position="104"/>
    </location>
</feature>
<dbReference type="EMBL" id="SDIL01000017">
    <property type="protein sequence ID" value="RXK40527.1"/>
    <property type="molecule type" value="Genomic_DNA"/>
</dbReference>